<keyword evidence="5" id="KW-0677">Repeat</keyword>
<dbReference type="GO" id="GO:0016567">
    <property type="term" value="P:protein ubiquitination"/>
    <property type="evidence" value="ECO:0007669"/>
    <property type="project" value="InterPro"/>
</dbReference>
<dbReference type="EC" id="2.3.2.31" evidence="2"/>
<evidence type="ECO:0000256" key="7">
    <source>
        <dbReference type="ARBA" id="ARBA00022786"/>
    </source>
</evidence>
<organism evidence="11 12">
    <name type="scientific">Steinernema glaseri</name>
    <dbReference type="NCBI Taxonomy" id="37863"/>
    <lineage>
        <taxon>Eukaryota</taxon>
        <taxon>Metazoa</taxon>
        <taxon>Ecdysozoa</taxon>
        <taxon>Nematoda</taxon>
        <taxon>Chromadorea</taxon>
        <taxon>Rhabditida</taxon>
        <taxon>Tylenchina</taxon>
        <taxon>Panagrolaimomorpha</taxon>
        <taxon>Strongyloidoidea</taxon>
        <taxon>Steinernematidae</taxon>
        <taxon>Steinernema</taxon>
    </lineage>
</organism>
<evidence type="ECO:0000256" key="9">
    <source>
        <dbReference type="SAM" id="MobiDB-lite"/>
    </source>
</evidence>
<dbReference type="InterPro" id="IPR013083">
    <property type="entry name" value="Znf_RING/FYVE/PHD"/>
</dbReference>
<evidence type="ECO:0000256" key="6">
    <source>
        <dbReference type="ARBA" id="ARBA00022771"/>
    </source>
</evidence>
<dbReference type="Gene3D" id="1.20.120.1750">
    <property type="match status" value="2"/>
</dbReference>
<dbReference type="GO" id="GO:0061630">
    <property type="term" value="F:ubiquitin protein ligase activity"/>
    <property type="evidence" value="ECO:0007669"/>
    <property type="project" value="UniProtKB-EC"/>
</dbReference>
<keyword evidence="3" id="KW-0808">Transferase</keyword>
<feature type="domain" description="RING-type" evidence="10">
    <location>
        <begin position="285"/>
        <end position="506"/>
    </location>
</feature>
<keyword evidence="11" id="KW-1185">Reference proteome</keyword>
<keyword evidence="7" id="KW-0833">Ubl conjugation pathway</keyword>
<evidence type="ECO:0000259" key="10">
    <source>
        <dbReference type="PROSITE" id="PS51873"/>
    </source>
</evidence>
<keyword evidence="6" id="KW-0863">Zinc-finger</keyword>
<dbReference type="GO" id="GO:0008270">
    <property type="term" value="F:zinc ion binding"/>
    <property type="evidence" value="ECO:0007669"/>
    <property type="project" value="UniProtKB-KW"/>
</dbReference>
<dbReference type="Proteomes" id="UP000095287">
    <property type="component" value="Unplaced"/>
</dbReference>
<dbReference type="Pfam" id="PF01485">
    <property type="entry name" value="IBR"/>
    <property type="match status" value="2"/>
</dbReference>
<protein>
    <recommendedName>
        <fullName evidence="2">RBR-type E3 ubiquitin transferase</fullName>
        <ecNumber evidence="2">2.3.2.31</ecNumber>
    </recommendedName>
</protein>
<feature type="region of interest" description="Disordered" evidence="9">
    <location>
        <begin position="46"/>
        <end position="79"/>
    </location>
</feature>
<evidence type="ECO:0000313" key="12">
    <source>
        <dbReference type="WBParaSite" id="L893_g7062.t2"/>
    </source>
</evidence>
<comment type="catalytic activity">
    <reaction evidence="1">
        <text>[E2 ubiquitin-conjugating enzyme]-S-ubiquitinyl-L-cysteine + [acceptor protein]-L-lysine = [E2 ubiquitin-conjugating enzyme]-L-cysteine + [acceptor protein]-N(6)-ubiquitinyl-L-lysine.</text>
        <dbReference type="EC" id="2.3.2.31"/>
    </reaction>
</comment>
<reference evidence="12" key="1">
    <citation type="submission" date="2016-11" db="UniProtKB">
        <authorList>
            <consortium name="WormBaseParasite"/>
        </authorList>
    </citation>
    <scope>IDENTIFICATION</scope>
</reference>
<dbReference type="AlphaFoldDB" id="A0A1I8ALN7"/>
<dbReference type="InterPro" id="IPR044066">
    <property type="entry name" value="TRIAD_supradom"/>
</dbReference>
<evidence type="ECO:0000256" key="4">
    <source>
        <dbReference type="ARBA" id="ARBA00022723"/>
    </source>
</evidence>
<evidence type="ECO:0000256" key="5">
    <source>
        <dbReference type="ARBA" id="ARBA00022737"/>
    </source>
</evidence>
<accession>A0A1I8ALN7</accession>
<dbReference type="SUPFAM" id="SSF57850">
    <property type="entry name" value="RING/U-box"/>
    <property type="match status" value="4"/>
</dbReference>
<feature type="compositionally biased region" description="Basic residues" evidence="9">
    <location>
        <begin position="27"/>
        <end position="36"/>
    </location>
</feature>
<dbReference type="SMART" id="SM00647">
    <property type="entry name" value="IBR"/>
    <property type="match status" value="3"/>
</dbReference>
<dbReference type="PANTHER" id="PTHR11685">
    <property type="entry name" value="RBR FAMILY RING FINGER AND IBR DOMAIN-CONTAINING"/>
    <property type="match status" value="1"/>
</dbReference>
<dbReference type="PROSITE" id="PS51873">
    <property type="entry name" value="TRIAD"/>
    <property type="match status" value="1"/>
</dbReference>
<keyword evidence="8" id="KW-0862">Zinc</keyword>
<dbReference type="WBParaSite" id="L893_g7062.t2">
    <property type="protein sequence ID" value="L893_g7062.t2"/>
    <property type="gene ID" value="L893_g7062"/>
</dbReference>
<proteinExistence type="predicted"/>
<keyword evidence="4" id="KW-0479">Metal-binding</keyword>
<dbReference type="CDD" id="cd22584">
    <property type="entry name" value="Rcat_RBR_unk"/>
    <property type="match status" value="2"/>
</dbReference>
<dbReference type="InterPro" id="IPR031127">
    <property type="entry name" value="E3_UB_ligase_RBR"/>
</dbReference>
<evidence type="ECO:0000256" key="3">
    <source>
        <dbReference type="ARBA" id="ARBA00022679"/>
    </source>
</evidence>
<dbReference type="Pfam" id="PF22191">
    <property type="entry name" value="IBR_1"/>
    <property type="match status" value="1"/>
</dbReference>
<sequence>MNANHDISKKATLSRGYWQLEYEAKPQKPKPPRKAQRAFWDFHDGRDILSDDDEGSLEGLAEKTSGPTERPRPPRKAQRAFWNFDDGRDILSDDDEESLEGLAAKTSGPTEVSLLDLVVPKKCISRKRKSRETKIFEDYRPVLNEEVEKVELSTDEEEEEEVFAEPTVVNVEPLPRTDQFEIDILGIQSLPTIPPVFSTTNIAGDLVIIRDGGFFLNPKGLEIMAETRKKDVVVEETIFREMDTVHSEIPKVLTQACAEKFALELITKETEAQTSSDTVAPMSQAEKECEICLEEGFQMALASCGHFSCVDCWANYAARAVQDSRVPLRCIGEKCLEVVPISVILIPLRCIGEKCLEVVPISVILSFLRQELVHRYEKQMANRRLLQADFLLCKRCERFLFTTTSSKALLICDCGAAWCRGCREEAHEPLSCENMRRYEDMLRRSGQSFRNVALGHVATGVRCPRCSGLIERTHGCNHMECLCGFAFCYACRGPFAGSHYNCEADAREEYALIDGEDTVHRSVFQKCFQLRQKKNPVQVLGWRRRLEKAASKETAKKLVDRFLQSFRNVALGHVATGVRCPRCSGLIERTHGCNHMECLCGCAFCYACRGPFTGSHYNCEADAREEYALIDGEDTVHRSVFQKCFQLRQKKNPVQVLGWRRRLEKVGSKDTVKKLVDCFLQLLEFLERALVHRFFCYRRVHFNQGHLLAQQFSSLEERLHFLLGRVREEQDVSKIEALLGSALRICDNLNERCQRM</sequence>
<feature type="region of interest" description="Disordered" evidence="9">
    <location>
        <begin position="22"/>
        <end position="41"/>
    </location>
</feature>
<evidence type="ECO:0000256" key="2">
    <source>
        <dbReference type="ARBA" id="ARBA00012251"/>
    </source>
</evidence>
<dbReference type="InterPro" id="IPR002867">
    <property type="entry name" value="IBR_dom"/>
</dbReference>
<evidence type="ECO:0000256" key="1">
    <source>
        <dbReference type="ARBA" id="ARBA00001798"/>
    </source>
</evidence>
<name>A0A1I8ALN7_9BILA</name>
<dbReference type="Gene3D" id="3.30.40.10">
    <property type="entry name" value="Zinc/RING finger domain, C3HC4 (zinc finger)"/>
    <property type="match status" value="1"/>
</dbReference>
<evidence type="ECO:0000313" key="11">
    <source>
        <dbReference type="Proteomes" id="UP000095287"/>
    </source>
</evidence>
<evidence type="ECO:0000256" key="8">
    <source>
        <dbReference type="ARBA" id="ARBA00022833"/>
    </source>
</evidence>